<proteinExistence type="predicted"/>
<dbReference type="SUPFAM" id="SSF51182">
    <property type="entry name" value="RmlC-like cupins"/>
    <property type="match status" value="1"/>
</dbReference>
<keyword evidence="2" id="KW-1185">Reference proteome</keyword>
<reference evidence="2" key="1">
    <citation type="journal article" date="2019" name="Int. J. Syst. Evol. Microbiol.">
        <title>The Global Catalogue of Microorganisms (GCM) 10K type strain sequencing project: providing services to taxonomists for standard genome sequencing and annotation.</title>
        <authorList>
            <consortium name="The Broad Institute Genomics Platform"/>
            <consortium name="The Broad Institute Genome Sequencing Center for Infectious Disease"/>
            <person name="Wu L."/>
            <person name="Ma J."/>
        </authorList>
    </citation>
    <scope>NUCLEOTIDE SEQUENCE [LARGE SCALE GENOMIC DNA]</scope>
    <source>
        <strain evidence="2">KCTC 52368</strain>
    </source>
</reference>
<evidence type="ECO:0000313" key="1">
    <source>
        <dbReference type="EMBL" id="MFD2588718.1"/>
    </source>
</evidence>
<dbReference type="InterPro" id="IPR014710">
    <property type="entry name" value="RmlC-like_jellyroll"/>
</dbReference>
<organism evidence="1 2">
    <name type="scientific">Croceitalea marina</name>
    <dbReference type="NCBI Taxonomy" id="1775166"/>
    <lineage>
        <taxon>Bacteria</taxon>
        <taxon>Pseudomonadati</taxon>
        <taxon>Bacteroidota</taxon>
        <taxon>Flavobacteriia</taxon>
        <taxon>Flavobacteriales</taxon>
        <taxon>Flavobacteriaceae</taxon>
        <taxon>Croceitalea</taxon>
    </lineage>
</organism>
<dbReference type="RefSeq" id="WP_377768209.1">
    <property type="nucleotide sequence ID" value="NZ_JBHULB010000081.1"/>
</dbReference>
<protein>
    <recommendedName>
        <fullName evidence="3">Cupin</fullName>
    </recommendedName>
</protein>
<name>A0ABW5N0P6_9FLAO</name>
<dbReference type="Gene3D" id="2.60.120.10">
    <property type="entry name" value="Jelly Rolls"/>
    <property type="match status" value="1"/>
</dbReference>
<comment type="caution">
    <text evidence="1">The sequence shown here is derived from an EMBL/GenBank/DDBJ whole genome shotgun (WGS) entry which is preliminary data.</text>
</comment>
<dbReference type="EMBL" id="JBHULB010000081">
    <property type="protein sequence ID" value="MFD2588718.1"/>
    <property type="molecule type" value="Genomic_DNA"/>
</dbReference>
<gene>
    <name evidence="1" type="ORF">ACFSQJ_17455</name>
</gene>
<dbReference type="Proteomes" id="UP001597526">
    <property type="component" value="Unassembled WGS sequence"/>
</dbReference>
<accession>A0ABW5N0P6</accession>
<dbReference type="InterPro" id="IPR011051">
    <property type="entry name" value="RmlC_Cupin_sf"/>
</dbReference>
<evidence type="ECO:0000313" key="2">
    <source>
        <dbReference type="Proteomes" id="UP001597526"/>
    </source>
</evidence>
<evidence type="ECO:0008006" key="3">
    <source>
        <dbReference type="Google" id="ProtNLM"/>
    </source>
</evidence>
<sequence length="108" mass="11891">MELKKVSYPEPDEYYNKELISQSNAGVATICGTVFLKKGTRIPETGFSKHPFNEISIIIEGCIEMLSEEGHPIGKLEKGNAVYINAGEAQAGNVLEDTKIIYVLNQSQ</sequence>